<dbReference type="InterPro" id="IPR002696">
    <property type="entry name" value="Membr_insert_effic_factor_YidD"/>
</dbReference>
<dbReference type="AlphaFoldDB" id="K9WY30"/>
<protein>
    <recommendedName>
        <fullName evidence="4">Membrane protein insertion efficiency factor YidD</fullName>
    </recommendedName>
</protein>
<organism evidence="2 3">
    <name type="scientific">Cylindrospermum stagnale PCC 7417</name>
    <dbReference type="NCBI Taxonomy" id="56107"/>
    <lineage>
        <taxon>Bacteria</taxon>
        <taxon>Bacillati</taxon>
        <taxon>Cyanobacteriota</taxon>
        <taxon>Cyanophyceae</taxon>
        <taxon>Nostocales</taxon>
        <taxon>Nostocaceae</taxon>
        <taxon>Cylindrospermum</taxon>
    </lineage>
</organism>
<evidence type="ECO:0008006" key="4">
    <source>
        <dbReference type="Google" id="ProtNLM"/>
    </source>
</evidence>
<dbReference type="OrthoDB" id="6629784at2"/>
<keyword evidence="3" id="KW-1185">Reference proteome</keyword>
<proteinExistence type="predicted"/>
<dbReference type="SMART" id="SM01234">
    <property type="entry name" value="Haemolytic"/>
    <property type="match status" value="1"/>
</dbReference>
<sequence>MQISLFDSFTRQISTAAITGYQKHISPHKGFVCAHRVLYGGESCSQYIKRAIAQDGLKIAFIKSRERFQACKQANQILHSQIENPEPTEEEEEEKQNPPAKAAQRFSFVGNDISFCPDCADLSCSCAELVSMTPDCGALDFGAADCSGADCSGADCSGLDCGGCSW</sequence>
<dbReference type="EMBL" id="CP003642">
    <property type="protein sequence ID" value="AFZ24729.1"/>
    <property type="molecule type" value="Genomic_DNA"/>
</dbReference>
<dbReference type="Proteomes" id="UP000010475">
    <property type="component" value="Chromosome"/>
</dbReference>
<feature type="region of interest" description="Disordered" evidence="1">
    <location>
        <begin position="81"/>
        <end position="101"/>
    </location>
</feature>
<evidence type="ECO:0000313" key="2">
    <source>
        <dbReference type="EMBL" id="AFZ24729.1"/>
    </source>
</evidence>
<dbReference type="RefSeq" id="WP_015207983.1">
    <property type="nucleotide sequence ID" value="NC_019757.1"/>
</dbReference>
<name>K9WY30_9NOST</name>
<dbReference type="Pfam" id="PF01809">
    <property type="entry name" value="YidD"/>
    <property type="match status" value="1"/>
</dbReference>
<dbReference type="STRING" id="56107.Cylst_2520"/>
<accession>K9WY30</accession>
<dbReference type="NCBIfam" id="TIGR00278">
    <property type="entry name" value="membrane protein insertion efficiency factor YidD"/>
    <property type="match status" value="1"/>
</dbReference>
<gene>
    <name evidence="2" type="ORF">Cylst_2520</name>
</gene>
<dbReference type="KEGG" id="csg:Cylst_2520"/>
<evidence type="ECO:0000256" key="1">
    <source>
        <dbReference type="SAM" id="MobiDB-lite"/>
    </source>
</evidence>
<dbReference type="HOGENOM" id="CLU_138959_0_0_3"/>
<reference evidence="2 3" key="1">
    <citation type="submission" date="2012-06" db="EMBL/GenBank/DDBJ databases">
        <title>Finished chromosome of genome of Cylindrospermum stagnale PCC 7417.</title>
        <authorList>
            <consortium name="US DOE Joint Genome Institute"/>
            <person name="Gugger M."/>
            <person name="Coursin T."/>
            <person name="Rippka R."/>
            <person name="Tandeau De Marsac N."/>
            <person name="Huntemann M."/>
            <person name="Wei C.-L."/>
            <person name="Han J."/>
            <person name="Detter J.C."/>
            <person name="Han C."/>
            <person name="Tapia R."/>
            <person name="Chen A."/>
            <person name="Kyrpides N."/>
            <person name="Mavromatis K."/>
            <person name="Markowitz V."/>
            <person name="Szeto E."/>
            <person name="Ivanova N."/>
            <person name="Pagani I."/>
            <person name="Pati A."/>
            <person name="Goodwin L."/>
            <person name="Nordberg H.P."/>
            <person name="Cantor M.N."/>
            <person name="Hua S.X."/>
            <person name="Woyke T."/>
            <person name="Kerfeld C.A."/>
        </authorList>
    </citation>
    <scope>NUCLEOTIDE SEQUENCE [LARGE SCALE GENOMIC DNA]</scope>
    <source>
        <strain evidence="2 3">PCC 7417</strain>
    </source>
</reference>
<dbReference type="PATRIC" id="fig|56107.3.peg.2785"/>
<evidence type="ECO:0000313" key="3">
    <source>
        <dbReference type="Proteomes" id="UP000010475"/>
    </source>
</evidence>
<dbReference type="eggNOG" id="COG0759">
    <property type="taxonomic scope" value="Bacteria"/>
</dbReference>